<dbReference type="Gene3D" id="1.10.1040.10">
    <property type="entry name" value="N-(1-d-carboxylethyl)-l-norvaline Dehydrogenase, domain 2"/>
    <property type="match status" value="1"/>
</dbReference>
<comment type="catalytic activity">
    <reaction evidence="9 10">
        <text>(R)-pantoate + NADP(+) = 2-dehydropantoate + NADPH + H(+)</text>
        <dbReference type="Rhea" id="RHEA:16233"/>
        <dbReference type="ChEBI" id="CHEBI:11561"/>
        <dbReference type="ChEBI" id="CHEBI:15378"/>
        <dbReference type="ChEBI" id="CHEBI:15980"/>
        <dbReference type="ChEBI" id="CHEBI:57783"/>
        <dbReference type="ChEBI" id="CHEBI:58349"/>
        <dbReference type="EC" id="1.1.1.169"/>
    </reaction>
</comment>
<dbReference type="PANTHER" id="PTHR43765:SF2">
    <property type="entry name" value="2-DEHYDROPANTOATE 2-REDUCTASE"/>
    <property type="match status" value="1"/>
</dbReference>
<feature type="domain" description="Ketopantoate reductase C-terminal" evidence="12">
    <location>
        <begin position="176"/>
        <end position="293"/>
    </location>
</feature>
<evidence type="ECO:0000259" key="12">
    <source>
        <dbReference type="Pfam" id="PF08546"/>
    </source>
</evidence>
<comment type="function">
    <text evidence="10">Catalyzes the NADPH-dependent reduction of ketopantoate into pantoic acid.</text>
</comment>
<evidence type="ECO:0000313" key="13">
    <source>
        <dbReference type="EMBL" id="TLP60145.1"/>
    </source>
</evidence>
<dbReference type="EMBL" id="VAUO01000005">
    <property type="protein sequence ID" value="TLP60145.1"/>
    <property type="molecule type" value="Genomic_DNA"/>
</dbReference>
<dbReference type="SUPFAM" id="SSF51735">
    <property type="entry name" value="NAD(P)-binding Rossmann-fold domains"/>
    <property type="match status" value="1"/>
</dbReference>
<dbReference type="InterPro" id="IPR013328">
    <property type="entry name" value="6PGD_dom2"/>
</dbReference>
<dbReference type="InterPro" id="IPR003710">
    <property type="entry name" value="ApbA"/>
</dbReference>
<dbReference type="OrthoDB" id="6530772at2"/>
<dbReference type="GO" id="GO:0005737">
    <property type="term" value="C:cytoplasm"/>
    <property type="evidence" value="ECO:0007669"/>
    <property type="project" value="TreeGrafter"/>
</dbReference>
<dbReference type="UniPathway" id="UPA00028">
    <property type="reaction ID" value="UER00004"/>
</dbReference>
<dbReference type="Pfam" id="PF02558">
    <property type="entry name" value="ApbA"/>
    <property type="match status" value="1"/>
</dbReference>
<dbReference type="RefSeq" id="WP_138219922.1">
    <property type="nucleotide sequence ID" value="NZ_VAUO01000005.1"/>
</dbReference>
<dbReference type="Gene3D" id="3.40.50.720">
    <property type="entry name" value="NAD(P)-binding Rossmann-like Domain"/>
    <property type="match status" value="1"/>
</dbReference>
<dbReference type="InterPro" id="IPR050838">
    <property type="entry name" value="Ketopantoate_reductase"/>
</dbReference>
<evidence type="ECO:0000256" key="4">
    <source>
        <dbReference type="ARBA" id="ARBA00019465"/>
    </source>
</evidence>
<dbReference type="InterPro" id="IPR036291">
    <property type="entry name" value="NAD(P)-bd_dom_sf"/>
</dbReference>
<dbReference type="GO" id="GO:0015940">
    <property type="term" value="P:pantothenate biosynthetic process"/>
    <property type="evidence" value="ECO:0007669"/>
    <property type="project" value="UniProtKB-UniPathway"/>
</dbReference>
<evidence type="ECO:0000259" key="11">
    <source>
        <dbReference type="Pfam" id="PF02558"/>
    </source>
</evidence>
<reference evidence="13 14" key="1">
    <citation type="submission" date="2019-05" db="EMBL/GenBank/DDBJ databases">
        <title>Pseudomonas sp. SC006 isolated from lettuce that can produce HBGAs.</title>
        <authorList>
            <person name="Wang D."/>
            <person name="Liao N."/>
            <person name="Liu D."/>
            <person name="Zhang Z."/>
            <person name="Zou S."/>
        </authorList>
    </citation>
    <scope>NUCLEOTIDE SEQUENCE [LARGE SCALE GENOMIC DNA]</scope>
    <source>
        <strain evidence="13 14">SC006</strain>
    </source>
</reference>
<keyword evidence="6 10" id="KW-0521">NADP</keyword>
<evidence type="ECO:0000256" key="5">
    <source>
        <dbReference type="ARBA" id="ARBA00022655"/>
    </source>
</evidence>
<gene>
    <name evidence="13" type="ORF">FEM01_13170</name>
</gene>
<dbReference type="SUPFAM" id="SSF48179">
    <property type="entry name" value="6-phosphogluconate dehydrogenase C-terminal domain-like"/>
    <property type="match status" value="1"/>
</dbReference>
<comment type="caution">
    <text evidence="13">The sequence shown here is derived from an EMBL/GenBank/DDBJ whole genome shotgun (WGS) entry which is preliminary data.</text>
</comment>
<evidence type="ECO:0000313" key="14">
    <source>
        <dbReference type="Proteomes" id="UP000309819"/>
    </source>
</evidence>
<evidence type="ECO:0000256" key="9">
    <source>
        <dbReference type="ARBA" id="ARBA00048793"/>
    </source>
</evidence>
<dbReference type="InterPro" id="IPR013752">
    <property type="entry name" value="KPA_reductase"/>
</dbReference>
<dbReference type="Pfam" id="PF08546">
    <property type="entry name" value="ApbA_C"/>
    <property type="match status" value="1"/>
</dbReference>
<evidence type="ECO:0000256" key="8">
    <source>
        <dbReference type="ARBA" id="ARBA00032024"/>
    </source>
</evidence>
<evidence type="ECO:0000256" key="2">
    <source>
        <dbReference type="ARBA" id="ARBA00007870"/>
    </source>
</evidence>
<dbReference type="Proteomes" id="UP000309819">
    <property type="component" value="Unassembled WGS sequence"/>
</dbReference>
<organism evidence="13 14">
    <name type="scientific">Pseudomonas mosselii</name>
    <dbReference type="NCBI Taxonomy" id="78327"/>
    <lineage>
        <taxon>Bacteria</taxon>
        <taxon>Pseudomonadati</taxon>
        <taxon>Pseudomonadota</taxon>
        <taxon>Gammaproteobacteria</taxon>
        <taxon>Pseudomonadales</taxon>
        <taxon>Pseudomonadaceae</taxon>
        <taxon>Pseudomonas</taxon>
    </lineage>
</organism>
<comment type="pathway">
    <text evidence="1 10">Cofactor biosynthesis; (R)-pantothenate biosynthesis; (R)-pantoate from 3-methyl-2-oxobutanoate: step 2/2.</text>
</comment>
<feature type="domain" description="Ketopantoate reductase N-terminal" evidence="11">
    <location>
        <begin position="5"/>
        <end position="152"/>
    </location>
</feature>
<dbReference type="NCBIfam" id="TIGR00745">
    <property type="entry name" value="apbA_panE"/>
    <property type="match status" value="1"/>
</dbReference>
<keyword evidence="5 10" id="KW-0566">Pantothenate biosynthesis</keyword>
<evidence type="ECO:0000256" key="7">
    <source>
        <dbReference type="ARBA" id="ARBA00023002"/>
    </source>
</evidence>
<evidence type="ECO:0000256" key="6">
    <source>
        <dbReference type="ARBA" id="ARBA00022857"/>
    </source>
</evidence>
<dbReference type="PANTHER" id="PTHR43765">
    <property type="entry name" value="2-DEHYDROPANTOATE 2-REDUCTASE-RELATED"/>
    <property type="match status" value="1"/>
</dbReference>
<dbReference type="InterPro" id="IPR013332">
    <property type="entry name" value="KPR_N"/>
</dbReference>
<name>A0A5R8Z473_9PSED</name>
<dbReference type="EC" id="1.1.1.169" evidence="3 10"/>
<dbReference type="GO" id="GO:0050661">
    <property type="term" value="F:NADP binding"/>
    <property type="evidence" value="ECO:0007669"/>
    <property type="project" value="TreeGrafter"/>
</dbReference>
<keyword evidence="14" id="KW-1185">Reference proteome</keyword>
<dbReference type="GO" id="GO:0008677">
    <property type="term" value="F:2-dehydropantoate 2-reductase activity"/>
    <property type="evidence" value="ECO:0007669"/>
    <property type="project" value="UniProtKB-EC"/>
</dbReference>
<dbReference type="InterPro" id="IPR008927">
    <property type="entry name" value="6-PGluconate_DH-like_C_sf"/>
</dbReference>
<proteinExistence type="inferred from homology"/>
<dbReference type="NCBIfam" id="NF004311">
    <property type="entry name" value="PRK05708.1"/>
    <property type="match status" value="1"/>
</dbReference>
<evidence type="ECO:0000256" key="3">
    <source>
        <dbReference type="ARBA" id="ARBA00013014"/>
    </source>
</evidence>
<evidence type="ECO:0000256" key="1">
    <source>
        <dbReference type="ARBA" id="ARBA00004994"/>
    </source>
</evidence>
<keyword evidence="7 10" id="KW-0560">Oxidoreductase</keyword>
<dbReference type="AlphaFoldDB" id="A0A5R8Z473"/>
<evidence type="ECO:0000256" key="10">
    <source>
        <dbReference type="RuleBase" id="RU362068"/>
    </source>
</evidence>
<sequence>MSSTWHILGAGSLGTLWACRLARAGKAVRLILRDAARLADYQAAGGLTLVEQDLRSHYAIPAETCAAAGPIHRLLVACKAYDAALAVARLAPRLGAGAELVLLQNGLGSQDEVAEQVPHARCVFASSTEGAFREADWQVRFAGHGFNWLGDPANPSVPTWFDDLQQAGIPAQWSLDILGRLWRKLALNCAINPLTVLHDCPNGGLLGHLAEVNALCDELAELLRRCGQPDAASGLHEDVQRVILATAANYSSMYQDVRHARRTEIHYLLGHACRAGRRHGLALPKLERLHQHLVDSLTARGLPSA</sequence>
<protein>
    <recommendedName>
        <fullName evidence="4 10">2-dehydropantoate 2-reductase</fullName>
        <ecNumber evidence="3 10">1.1.1.169</ecNumber>
    </recommendedName>
    <alternativeName>
        <fullName evidence="8 10">Ketopantoate reductase</fullName>
    </alternativeName>
</protein>
<accession>A0A5R8Z473</accession>
<comment type="similarity">
    <text evidence="2 10">Belongs to the ketopantoate reductase family.</text>
</comment>